<dbReference type="AlphaFoldDB" id="A0A941I4W3"/>
<comment type="similarity">
    <text evidence="1">Belongs to the aldehyde dehydrogenase family.</text>
</comment>
<dbReference type="EMBL" id="JAGSPM010000007">
    <property type="protein sequence ID" value="MBR7747364.1"/>
    <property type="molecule type" value="Genomic_DNA"/>
</dbReference>
<dbReference type="FunFam" id="3.40.309.10:FF:000004">
    <property type="entry name" value="Succinate-semialdehyde dehydrogenase I"/>
    <property type="match status" value="1"/>
</dbReference>
<dbReference type="NCBIfam" id="TIGR01780">
    <property type="entry name" value="SSADH"/>
    <property type="match status" value="1"/>
</dbReference>
<gene>
    <name evidence="4" type="ORF">KDM92_12295</name>
</gene>
<reference evidence="4 5" key="1">
    <citation type="submission" date="2021-04" db="EMBL/GenBank/DDBJ databases">
        <title>novel species isolated from subtropical streams in China.</title>
        <authorList>
            <person name="Lu H."/>
        </authorList>
    </citation>
    <scope>NUCLEOTIDE SEQUENCE [LARGE SCALE GENOMIC DNA]</scope>
    <source>
        <strain evidence="4 5">BYS107W</strain>
    </source>
</reference>
<proteinExistence type="inferred from homology"/>
<dbReference type="SUPFAM" id="SSF53720">
    <property type="entry name" value="ALDH-like"/>
    <property type="match status" value="1"/>
</dbReference>
<organism evidence="4 5">
    <name type="scientific">Undibacterium baiyunense</name>
    <dbReference type="NCBI Taxonomy" id="2828731"/>
    <lineage>
        <taxon>Bacteria</taxon>
        <taxon>Pseudomonadati</taxon>
        <taxon>Pseudomonadota</taxon>
        <taxon>Betaproteobacteria</taxon>
        <taxon>Burkholderiales</taxon>
        <taxon>Oxalobacteraceae</taxon>
        <taxon>Undibacterium</taxon>
    </lineage>
</organism>
<dbReference type="GO" id="GO:0005829">
    <property type="term" value="C:cytosol"/>
    <property type="evidence" value="ECO:0007669"/>
    <property type="project" value="TreeGrafter"/>
</dbReference>
<dbReference type="PANTHER" id="PTHR43353">
    <property type="entry name" value="SUCCINATE-SEMIALDEHYDE DEHYDROGENASE, MITOCHONDRIAL"/>
    <property type="match status" value="1"/>
</dbReference>
<evidence type="ECO:0000313" key="5">
    <source>
        <dbReference type="Proteomes" id="UP000680158"/>
    </source>
</evidence>
<evidence type="ECO:0000256" key="2">
    <source>
        <dbReference type="ARBA" id="ARBA00023002"/>
    </source>
</evidence>
<dbReference type="GO" id="GO:0009450">
    <property type="term" value="P:gamma-aminobutyric acid catabolic process"/>
    <property type="evidence" value="ECO:0007669"/>
    <property type="project" value="InterPro"/>
</dbReference>
<dbReference type="GO" id="GO:0004777">
    <property type="term" value="F:succinate-semialdehyde dehydrogenase (NAD+) activity"/>
    <property type="evidence" value="ECO:0007669"/>
    <property type="project" value="TreeGrafter"/>
</dbReference>
<evidence type="ECO:0000313" key="4">
    <source>
        <dbReference type="EMBL" id="MBR7747364.1"/>
    </source>
</evidence>
<evidence type="ECO:0000259" key="3">
    <source>
        <dbReference type="Pfam" id="PF00171"/>
    </source>
</evidence>
<comment type="caution">
    <text evidence="4">The sequence shown here is derived from an EMBL/GenBank/DDBJ whole genome shotgun (WGS) entry which is preliminary data.</text>
</comment>
<keyword evidence="2" id="KW-0560">Oxidoreductase</keyword>
<dbReference type="Gene3D" id="3.40.309.10">
    <property type="entry name" value="Aldehyde Dehydrogenase, Chain A, domain 2"/>
    <property type="match status" value="1"/>
</dbReference>
<dbReference type="InterPro" id="IPR050740">
    <property type="entry name" value="Aldehyde_DH_Superfamily"/>
</dbReference>
<dbReference type="FunFam" id="3.40.605.10:FF:000005">
    <property type="entry name" value="Succinate-semialdehyde dehydrogenase I"/>
    <property type="match status" value="1"/>
</dbReference>
<dbReference type="InterPro" id="IPR016160">
    <property type="entry name" value="Ald_DH_CS_CYS"/>
</dbReference>
<dbReference type="Pfam" id="PF00171">
    <property type="entry name" value="Aldedh"/>
    <property type="match status" value="1"/>
</dbReference>
<dbReference type="PANTHER" id="PTHR43353:SF5">
    <property type="entry name" value="SUCCINATE-SEMIALDEHYDE DEHYDROGENASE, MITOCHONDRIAL"/>
    <property type="match status" value="1"/>
</dbReference>
<dbReference type="PROSITE" id="PS00070">
    <property type="entry name" value="ALDEHYDE_DEHYDR_CYS"/>
    <property type="match status" value="1"/>
</dbReference>
<dbReference type="InterPro" id="IPR016162">
    <property type="entry name" value="Ald_DH_N"/>
</dbReference>
<dbReference type="CDD" id="cd07103">
    <property type="entry name" value="ALDH_F5_SSADH_GabD"/>
    <property type="match status" value="1"/>
</dbReference>
<protein>
    <submittedName>
        <fullName evidence="4">NAD-dependent succinate-semialdehyde dehydrogenase</fullName>
    </submittedName>
</protein>
<keyword evidence="5" id="KW-1185">Reference proteome</keyword>
<accession>A0A941I4W3</accession>
<dbReference type="Gene3D" id="3.40.605.10">
    <property type="entry name" value="Aldehyde Dehydrogenase, Chain A, domain 1"/>
    <property type="match status" value="1"/>
</dbReference>
<dbReference type="FunFam" id="3.40.605.10:FF:000026">
    <property type="entry name" value="Aldehyde dehydrogenase, putative"/>
    <property type="match status" value="1"/>
</dbReference>
<dbReference type="RefSeq" id="WP_212684763.1">
    <property type="nucleotide sequence ID" value="NZ_JAGSPM010000007.1"/>
</dbReference>
<dbReference type="InterPro" id="IPR016163">
    <property type="entry name" value="Ald_DH_C"/>
</dbReference>
<feature type="domain" description="Aldehyde dehydrogenase" evidence="3">
    <location>
        <begin position="26"/>
        <end position="485"/>
    </location>
</feature>
<dbReference type="InterPro" id="IPR016161">
    <property type="entry name" value="Ald_DH/histidinol_DH"/>
</dbReference>
<sequence>MTITTRLQLKDSALIHDHAFIQNNWIDTPERFAVHNPATGALIAEVSNLDTAHAQDAIQTAQDALPAWSALTGKERANILRKWFDLIVANADDLAAIMTAEQGKPLAEAKGEVLYGASFVEWFAEEAKRVSGDVLASTWVDKRTMVLKQPIGVCAAITPWNFPLAMITRKVAPALAAGCTIVIKPAEQTPLCALALADLALRAGMPAGVLNVLTADAEQSIAIGRVLCGSSVVRHLSFTGSTPVGRILMQQCAPTLKKLALELGGHAPFIVFEDADVDAAVEGALQSKFRNAGQTCVCTNRFYVHESLYEEFLTKFALASKKVVVGEGTQIGVKQGPLIDQQALEKVQAHVADAVAQGARVLAGGKSHEKGGLFFEPTIIADVNHQMLVMREETFGPLAAVTRFSSEEEVIAAANDTDFGLAAYFYARDIGRVWRVAEKLEYGMVGVNTGLIANEVTPFGGVKQSGLGREGSKYGMDEYLEMKYVCLGGI</sequence>
<dbReference type="InterPro" id="IPR015590">
    <property type="entry name" value="Aldehyde_DH_dom"/>
</dbReference>
<dbReference type="Proteomes" id="UP000680158">
    <property type="component" value="Unassembled WGS sequence"/>
</dbReference>
<dbReference type="InterPro" id="IPR010102">
    <property type="entry name" value="Succ_semiAld_DH"/>
</dbReference>
<evidence type="ECO:0000256" key="1">
    <source>
        <dbReference type="ARBA" id="ARBA00009986"/>
    </source>
</evidence>
<name>A0A941I4W3_9BURK</name>